<evidence type="ECO:0000256" key="2">
    <source>
        <dbReference type="ARBA" id="ARBA00022475"/>
    </source>
</evidence>
<name>Q21TA8_ALBFT</name>
<dbReference type="OrthoDB" id="8780225at2"/>
<evidence type="ECO:0000256" key="7">
    <source>
        <dbReference type="ARBA" id="ARBA00029447"/>
    </source>
</evidence>
<organism evidence="12 13">
    <name type="scientific">Albidiferax ferrireducens (strain ATCC BAA-621 / DSM 15236 / T118)</name>
    <name type="common">Rhodoferax ferrireducens</name>
    <dbReference type="NCBI Taxonomy" id="338969"/>
    <lineage>
        <taxon>Bacteria</taxon>
        <taxon>Pseudomonadati</taxon>
        <taxon>Pseudomonadota</taxon>
        <taxon>Betaproteobacteria</taxon>
        <taxon>Burkholderiales</taxon>
        <taxon>Comamonadaceae</taxon>
        <taxon>Rhodoferax</taxon>
    </lineage>
</organism>
<feature type="domain" description="HAMP" evidence="11">
    <location>
        <begin position="65"/>
        <end position="117"/>
    </location>
</feature>
<evidence type="ECO:0000256" key="3">
    <source>
        <dbReference type="ARBA" id="ARBA00022481"/>
    </source>
</evidence>
<evidence type="ECO:0000256" key="6">
    <source>
        <dbReference type="ARBA" id="ARBA00023136"/>
    </source>
</evidence>
<dbReference type="KEGG" id="rfr:Rfer_3286"/>
<dbReference type="PANTHER" id="PTHR43531:SF14">
    <property type="entry name" value="METHYL-ACCEPTING CHEMOTAXIS PROTEIN I-RELATED"/>
    <property type="match status" value="1"/>
</dbReference>
<dbReference type="SUPFAM" id="SSF58104">
    <property type="entry name" value="Methyl-accepting chemotaxis protein (MCP) signaling domain"/>
    <property type="match status" value="1"/>
</dbReference>
<dbReference type="PROSITE" id="PS50111">
    <property type="entry name" value="CHEMOTAXIS_TRANSDUC_2"/>
    <property type="match status" value="1"/>
</dbReference>
<reference evidence="13" key="1">
    <citation type="submission" date="2006-02" db="EMBL/GenBank/DDBJ databases">
        <title>Complete sequence of chromosome of Rhodoferax ferrireducens DSM 15236.</title>
        <authorList>
            <person name="Copeland A."/>
            <person name="Lucas S."/>
            <person name="Lapidus A."/>
            <person name="Barry K."/>
            <person name="Detter J.C."/>
            <person name="Glavina del Rio T."/>
            <person name="Hammon N."/>
            <person name="Israni S."/>
            <person name="Pitluck S."/>
            <person name="Brettin T."/>
            <person name="Bruce D."/>
            <person name="Han C."/>
            <person name="Tapia R."/>
            <person name="Gilna P."/>
            <person name="Kiss H."/>
            <person name="Schmutz J."/>
            <person name="Larimer F."/>
            <person name="Land M."/>
            <person name="Kyrpides N."/>
            <person name="Ivanova N."/>
            <person name="Richardson P."/>
        </authorList>
    </citation>
    <scope>NUCLEOTIDE SEQUENCE [LARGE SCALE GENOMIC DNA]</scope>
    <source>
        <strain evidence="13">ATCC BAA-621 / DSM 15236 / T118</strain>
    </source>
</reference>
<dbReference type="FunFam" id="1.10.287.950:FF:000001">
    <property type="entry name" value="Methyl-accepting chemotaxis sensory transducer"/>
    <property type="match status" value="1"/>
</dbReference>
<feature type="domain" description="Methyl-accepting transducer" evidence="10">
    <location>
        <begin position="122"/>
        <end position="351"/>
    </location>
</feature>
<feature type="transmembrane region" description="Helical" evidence="9">
    <location>
        <begin position="12"/>
        <end position="32"/>
    </location>
</feature>
<comment type="similarity">
    <text evidence="7">Belongs to the methyl-accepting chemotaxis (MCP) protein family.</text>
</comment>
<keyword evidence="13" id="KW-1185">Reference proteome</keyword>
<dbReference type="CDD" id="cd11386">
    <property type="entry name" value="MCP_signal"/>
    <property type="match status" value="1"/>
</dbReference>
<dbReference type="RefSeq" id="WP_011465558.1">
    <property type="nucleotide sequence ID" value="NC_007908.1"/>
</dbReference>
<evidence type="ECO:0000256" key="1">
    <source>
        <dbReference type="ARBA" id="ARBA00004651"/>
    </source>
</evidence>
<accession>Q21TA8</accession>
<dbReference type="GO" id="GO:0004888">
    <property type="term" value="F:transmembrane signaling receptor activity"/>
    <property type="evidence" value="ECO:0007669"/>
    <property type="project" value="InterPro"/>
</dbReference>
<dbReference type="Gene3D" id="1.10.287.950">
    <property type="entry name" value="Methyl-accepting chemotaxis protein"/>
    <property type="match status" value="1"/>
</dbReference>
<dbReference type="Gene3D" id="3.30.450.20">
    <property type="entry name" value="PAS domain"/>
    <property type="match status" value="1"/>
</dbReference>
<keyword evidence="8" id="KW-0807">Transducer</keyword>
<evidence type="ECO:0000256" key="4">
    <source>
        <dbReference type="ARBA" id="ARBA00022692"/>
    </source>
</evidence>
<dbReference type="Pfam" id="PF17200">
    <property type="entry name" value="sCache_2"/>
    <property type="match status" value="1"/>
</dbReference>
<evidence type="ECO:0000256" key="9">
    <source>
        <dbReference type="SAM" id="Phobius"/>
    </source>
</evidence>
<dbReference type="STRING" id="338969.Rfer_3286"/>
<dbReference type="eggNOG" id="COG0840">
    <property type="taxonomic scope" value="Bacteria"/>
</dbReference>
<protein>
    <submittedName>
        <fullName evidence="12">Methyl-accepting chemotaxis sensory transducer</fullName>
    </submittedName>
</protein>
<dbReference type="PRINTS" id="PR00260">
    <property type="entry name" value="CHEMTRNSDUCR"/>
</dbReference>
<keyword evidence="6 9" id="KW-0472">Membrane</keyword>
<keyword evidence="2" id="KW-1003">Cell membrane</keyword>
<dbReference type="InterPro" id="IPR003660">
    <property type="entry name" value="HAMP_dom"/>
</dbReference>
<keyword evidence="5 9" id="KW-1133">Transmembrane helix</keyword>
<feature type="transmembrane region" description="Helical" evidence="9">
    <location>
        <begin position="44"/>
        <end position="63"/>
    </location>
</feature>
<dbReference type="SMART" id="SM00304">
    <property type="entry name" value="HAMP"/>
    <property type="match status" value="1"/>
</dbReference>
<evidence type="ECO:0000313" key="13">
    <source>
        <dbReference type="Proteomes" id="UP000008332"/>
    </source>
</evidence>
<dbReference type="InterPro" id="IPR004090">
    <property type="entry name" value="Chemotax_Me-accpt_rcpt"/>
</dbReference>
<dbReference type="InterPro" id="IPR051310">
    <property type="entry name" value="MCP_chemotaxis"/>
</dbReference>
<evidence type="ECO:0000256" key="8">
    <source>
        <dbReference type="PROSITE-ProRule" id="PRU00284"/>
    </source>
</evidence>
<dbReference type="HOGENOM" id="CLU_546144_0_0_4"/>
<evidence type="ECO:0000259" key="10">
    <source>
        <dbReference type="PROSITE" id="PS50111"/>
    </source>
</evidence>
<dbReference type="EMBL" id="CP000267">
    <property type="protein sequence ID" value="ABD70995.1"/>
    <property type="molecule type" value="Genomic_DNA"/>
</dbReference>
<keyword evidence="3" id="KW-0488">Methylation</keyword>
<dbReference type="GO" id="GO:0007165">
    <property type="term" value="P:signal transduction"/>
    <property type="evidence" value="ECO:0007669"/>
    <property type="project" value="UniProtKB-KW"/>
</dbReference>
<dbReference type="InterPro" id="IPR033480">
    <property type="entry name" value="sCache_2"/>
</dbReference>
<dbReference type="AlphaFoldDB" id="Q21TA8"/>
<dbReference type="Proteomes" id="UP000008332">
    <property type="component" value="Chromosome"/>
</dbReference>
<comment type="subcellular location">
    <subcellularLocation>
        <location evidence="1">Cell membrane</location>
        <topology evidence="1">Multi-pass membrane protein</topology>
    </subcellularLocation>
</comment>
<gene>
    <name evidence="12" type="ordered locus">Rfer_3286</name>
</gene>
<dbReference type="GO" id="GO:0006935">
    <property type="term" value="P:chemotaxis"/>
    <property type="evidence" value="ECO:0007669"/>
    <property type="project" value="InterPro"/>
</dbReference>
<dbReference type="PROSITE" id="PS50885">
    <property type="entry name" value="HAMP"/>
    <property type="match status" value="1"/>
</dbReference>
<evidence type="ECO:0000256" key="5">
    <source>
        <dbReference type="ARBA" id="ARBA00022989"/>
    </source>
</evidence>
<dbReference type="PANTHER" id="PTHR43531">
    <property type="entry name" value="PROTEIN ICFG"/>
    <property type="match status" value="1"/>
</dbReference>
<evidence type="ECO:0000313" key="12">
    <source>
        <dbReference type="EMBL" id="ABD70995.1"/>
    </source>
</evidence>
<dbReference type="InterPro" id="IPR004089">
    <property type="entry name" value="MCPsignal_dom"/>
</dbReference>
<proteinExistence type="inferred from homology"/>
<sequence>MNLIQPDFRARLVISFGLLLLLIVGLTAFAVSNMGGFNSGAAQFVLLFGFASLGVGAGLGWWLNRSMAAALAQAIGIAKRLAAGDLSEPFDADARGAIGELQLALQETSARMFRIVADVRAGTMAIASTSGLIAADNAALSSRTESQASALEETAATMEELTATVRQNSDNARQASQLAATATEFAIKGGSVVGQVVNTMGSIRDSSRKIGDIIGVIDGIAFQTNILALNAAVEAARAGEQGRGFAVVAAEVRNLAQRSASAAREIKSLIGDEVDKVNAGNQLVDAAGKTMDEIVTSIKRVAGIMSEIASASVEQSTGIDEINLAVIHTDTMTQQNAALVEEASRTAAGLQEQAVALSQTVSIFNLGAREFGNSDEAVDMVHRAAAFMATRGRDTFIEEVNKMNKGQFIDRDLYISIYSVAGQCVGHGTNRRLLGVEALTFKDLDGKFFIKDIMSIARREGAGWVEYKWSNPVTKEPMMKSTYFELAADLIIACGTYKT</sequence>
<keyword evidence="4 9" id="KW-0812">Transmembrane</keyword>
<evidence type="ECO:0000259" key="11">
    <source>
        <dbReference type="PROSITE" id="PS50885"/>
    </source>
</evidence>
<dbReference type="SMART" id="SM00283">
    <property type="entry name" value="MA"/>
    <property type="match status" value="1"/>
</dbReference>
<dbReference type="Pfam" id="PF00015">
    <property type="entry name" value="MCPsignal"/>
    <property type="match status" value="1"/>
</dbReference>
<dbReference type="GO" id="GO:0005886">
    <property type="term" value="C:plasma membrane"/>
    <property type="evidence" value="ECO:0007669"/>
    <property type="project" value="UniProtKB-SubCell"/>
</dbReference>